<dbReference type="InterPro" id="IPR050261">
    <property type="entry name" value="FrsA_esterase"/>
</dbReference>
<evidence type="ECO:0000313" key="3">
    <source>
        <dbReference type="EMBL" id="ONG50477.1"/>
    </source>
</evidence>
<gene>
    <name evidence="3" type="ORF">BKE38_18315</name>
</gene>
<keyword evidence="1" id="KW-0378">Hydrolase</keyword>
<dbReference type="InterPro" id="IPR029058">
    <property type="entry name" value="AB_hydrolase_fold"/>
</dbReference>
<sequence length="272" mass="27595">MLLPARLALLLALILPVAAARAAEPRPVTLPGPGGLALQALLLTPEGGAPGIPVIALHGCGGLAGRDGKTIRLGARERDWAARLLAAGHPVIFPESFVSRGLGPACGLRDFPAGGEVRGGDALATAAWAQAQPWAAPGGALLLGWSHGGSTVLAAAAAAPPGLIRGGVAFYPGCGPSRRARAEARMPLLLLLGARDDWTPPAACHAWAAMQPAGRVALQDFATAGHGFDAPGETLPRERSLADGRRVTVGPDPAARAVAIPRAMDFLATLSR</sequence>
<dbReference type="EMBL" id="MLCO01000188">
    <property type="protein sequence ID" value="ONG50477.1"/>
    <property type="molecule type" value="Genomic_DNA"/>
</dbReference>
<feature type="signal peptide" evidence="2">
    <location>
        <begin position="1"/>
        <end position="22"/>
    </location>
</feature>
<keyword evidence="2" id="KW-0732">Signal</keyword>
<dbReference type="PANTHER" id="PTHR22946">
    <property type="entry name" value="DIENELACTONE HYDROLASE DOMAIN-CONTAINING PROTEIN-RELATED"/>
    <property type="match status" value="1"/>
</dbReference>
<dbReference type="SUPFAM" id="SSF53474">
    <property type="entry name" value="alpha/beta-Hydrolases"/>
    <property type="match status" value="1"/>
</dbReference>
<feature type="chain" id="PRO_5013205788" evidence="2">
    <location>
        <begin position="23"/>
        <end position="272"/>
    </location>
</feature>
<evidence type="ECO:0000256" key="1">
    <source>
        <dbReference type="ARBA" id="ARBA00022801"/>
    </source>
</evidence>
<reference evidence="3 4" key="1">
    <citation type="submission" date="2016-10" db="EMBL/GenBank/DDBJ databases">
        <title>Draft Genome sequence of Roseomonas sp. strain M3.</title>
        <authorList>
            <person name="Subhash Y."/>
            <person name="Lee S."/>
        </authorList>
    </citation>
    <scope>NUCLEOTIDE SEQUENCE [LARGE SCALE GENOMIC DNA]</scope>
    <source>
        <strain evidence="3 4">M3</strain>
    </source>
</reference>
<dbReference type="GO" id="GO:0052689">
    <property type="term" value="F:carboxylic ester hydrolase activity"/>
    <property type="evidence" value="ECO:0007669"/>
    <property type="project" value="UniProtKB-ARBA"/>
</dbReference>
<evidence type="ECO:0000256" key="2">
    <source>
        <dbReference type="SAM" id="SignalP"/>
    </source>
</evidence>
<comment type="caution">
    <text evidence="3">The sequence shown here is derived from an EMBL/GenBank/DDBJ whole genome shotgun (WGS) entry which is preliminary data.</text>
</comment>
<organism evidence="3 4">
    <name type="scientific">Teichococcus deserti</name>
    <dbReference type="NCBI Taxonomy" id="1817963"/>
    <lineage>
        <taxon>Bacteria</taxon>
        <taxon>Pseudomonadati</taxon>
        <taxon>Pseudomonadota</taxon>
        <taxon>Alphaproteobacteria</taxon>
        <taxon>Acetobacterales</taxon>
        <taxon>Roseomonadaceae</taxon>
        <taxon>Roseomonas</taxon>
    </lineage>
</organism>
<evidence type="ECO:0000313" key="4">
    <source>
        <dbReference type="Proteomes" id="UP000188879"/>
    </source>
</evidence>
<accession>A0A1V2H1G7</accession>
<dbReference type="Gene3D" id="3.40.50.1820">
    <property type="entry name" value="alpha/beta hydrolase"/>
    <property type="match status" value="1"/>
</dbReference>
<proteinExistence type="predicted"/>
<protein>
    <submittedName>
        <fullName evidence="3">Uncharacterized protein</fullName>
    </submittedName>
</protein>
<dbReference type="PANTHER" id="PTHR22946:SF9">
    <property type="entry name" value="POLYKETIDE TRANSFERASE AF380"/>
    <property type="match status" value="1"/>
</dbReference>
<dbReference type="AlphaFoldDB" id="A0A1V2H1G7"/>
<name>A0A1V2H1G7_9PROT</name>
<dbReference type="Proteomes" id="UP000188879">
    <property type="component" value="Unassembled WGS sequence"/>
</dbReference>
<dbReference type="RefSeq" id="WP_076958760.1">
    <property type="nucleotide sequence ID" value="NZ_MLCO01000188.1"/>
</dbReference>
<keyword evidence="4" id="KW-1185">Reference proteome</keyword>